<protein>
    <submittedName>
        <fullName evidence="2">Uncharacterized protein</fullName>
    </submittedName>
</protein>
<sequence>MDSEFDGAGPMVVCPHGHANAWNYKFCGQCGLPIGAVAFPDDESEGNEVAGTGRPKRRGLLIGSAIATVVIVVAVAATAVVLLTRPSPDDSATATSSGFGTGGVDPASMIPQCTAAPAVQAESVDMTPDGLVVGAAFLSQCGGGSTEVGASVRITVADGNRDIAAGMFDFSAAPLTMKPGETARRTLVFPAGMYWRTPAMFSGAPQLVLHPEEQSTSTTVVAGPDRMVAQAVAEPEYGSIDGVADAVLGELRDADYEFVSGSIANRWVPQISSKKAGLTVDGRTLTSADVLRDHLELRAKYLGVRLVSSGQWTTFNSPDWWVTVIGVPGLHPAAANGWCDSQDLGVDDCFAKFVSSLFGVEGTTVYRK</sequence>
<evidence type="ECO:0000256" key="1">
    <source>
        <dbReference type="SAM" id="Phobius"/>
    </source>
</evidence>
<dbReference type="OrthoDB" id="4803588at2"/>
<evidence type="ECO:0000313" key="2">
    <source>
        <dbReference type="EMBL" id="CAA0138204.1"/>
    </source>
</evidence>
<organism evidence="2 3">
    <name type="scientific">Mycolicibacterium vanbaalenii</name>
    <name type="common">Mycobacterium vanbaalenii</name>
    <dbReference type="NCBI Taxonomy" id="110539"/>
    <lineage>
        <taxon>Bacteria</taxon>
        <taxon>Bacillati</taxon>
        <taxon>Actinomycetota</taxon>
        <taxon>Actinomycetes</taxon>
        <taxon>Mycobacteriales</taxon>
        <taxon>Mycobacteriaceae</taxon>
        <taxon>Mycolicibacterium</taxon>
    </lineage>
</organism>
<gene>
    <name evidence="2" type="ORF">AELLOGFF_02389</name>
</gene>
<dbReference type="RefSeq" id="WP_159235474.1">
    <property type="nucleotide sequence ID" value="NZ_CACSIP010000076.1"/>
</dbReference>
<keyword evidence="1" id="KW-0812">Transmembrane</keyword>
<keyword evidence="3" id="KW-1185">Reference proteome</keyword>
<evidence type="ECO:0000313" key="3">
    <source>
        <dbReference type="Proteomes" id="UP000430146"/>
    </source>
</evidence>
<dbReference type="Proteomes" id="UP000430146">
    <property type="component" value="Unassembled WGS sequence"/>
</dbReference>
<reference evidence="2 3" key="1">
    <citation type="submission" date="2019-11" db="EMBL/GenBank/DDBJ databases">
        <authorList>
            <person name="Holert J."/>
        </authorList>
    </citation>
    <scope>NUCLEOTIDE SEQUENCE [LARGE SCALE GENOMIC DNA]</scope>
    <source>
        <strain evidence="2">BC8_1</strain>
    </source>
</reference>
<keyword evidence="1" id="KW-0472">Membrane</keyword>
<feature type="transmembrane region" description="Helical" evidence="1">
    <location>
        <begin position="60"/>
        <end position="83"/>
    </location>
</feature>
<accession>A0A5S9RBP8</accession>
<name>A0A5S9RBP8_MYCVN</name>
<proteinExistence type="predicted"/>
<dbReference type="AlphaFoldDB" id="A0A5S9RBP8"/>
<keyword evidence="1" id="KW-1133">Transmembrane helix</keyword>
<dbReference type="EMBL" id="CACSIP010000076">
    <property type="protein sequence ID" value="CAA0138204.1"/>
    <property type="molecule type" value="Genomic_DNA"/>
</dbReference>